<feature type="transmembrane region" description="Helical" evidence="6">
    <location>
        <begin position="93"/>
        <end position="120"/>
    </location>
</feature>
<sequence>MQLVVHRGKHASFAIAVTFAFLAAISNIIGFVSPYWIVSKSDSNIGFQRLGLWEVCFENFIFPEDYVSKAYQGCWYIYYPEYKYIRFWLNPPWFYVVQILSIICLICNLAGLLMIILILCEVYGTKERKPHFIIIGLQSIALACFVIITIYMGVMSKDRGWLPRPDLNMLSWSFAFAVLAGFFTVFCLFGLVTHYLSVESKRLMQDPIMRQKLLGSEGYYKSQRQLSHYDVTEKGGVGAPTESKLGGTGTVPSLFTTVPSTFAGYQPGSQTGPTSTLMAPGMSSILSRSTIAPGAVGGNAAGTSAATVSAKLRESLEAQRIAVLEANLRAAESELTQKAENVYAPTSAQSLYMPNIKTESRYDGTMPRQARPHSSVSHLQSNVAMDSAV</sequence>
<protein>
    <submittedName>
        <fullName evidence="8">Conserved plasma membrane protein</fullName>
    </submittedName>
</protein>
<feature type="transmembrane region" description="Helical" evidence="6">
    <location>
        <begin position="12"/>
        <end position="37"/>
    </location>
</feature>
<evidence type="ECO:0000313" key="7">
    <source>
        <dbReference type="Proteomes" id="UP000050795"/>
    </source>
</evidence>
<accession>A0AA85JIH6</accession>
<evidence type="ECO:0000256" key="4">
    <source>
        <dbReference type="ARBA" id="ARBA00023136"/>
    </source>
</evidence>
<comment type="subcellular location">
    <subcellularLocation>
        <location evidence="1">Membrane</location>
        <topology evidence="1">Multi-pass membrane protein</topology>
    </subcellularLocation>
</comment>
<feature type="region of interest" description="Disordered" evidence="5">
    <location>
        <begin position="361"/>
        <end position="389"/>
    </location>
</feature>
<name>A0AA85JIH6_TRIRE</name>
<dbReference type="GO" id="GO:0016020">
    <property type="term" value="C:membrane"/>
    <property type="evidence" value="ECO:0007669"/>
    <property type="project" value="UniProtKB-SubCell"/>
</dbReference>
<feature type="compositionally biased region" description="Polar residues" evidence="5">
    <location>
        <begin position="372"/>
        <end position="389"/>
    </location>
</feature>
<feature type="transmembrane region" description="Helical" evidence="6">
    <location>
        <begin position="132"/>
        <end position="154"/>
    </location>
</feature>
<dbReference type="Proteomes" id="UP000050795">
    <property type="component" value="Unassembled WGS sequence"/>
</dbReference>
<dbReference type="PANTHER" id="PTHR21284">
    <property type="entry name" value="EG:80H7.2 PROTEIN"/>
    <property type="match status" value="1"/>
</dbReference>
<dbReference type="InterPro" id="IPR004031">
    <property type="entry name" value="PMP22/EMP/MP20/Claudin"/>
</dbReference>
<evidence type="ECO:0000256" key="6">
    <source>
        <dbReference type="SAM" id="Phobius"/>
    </source>
</evidence>
<evidence type="ECO:0000256" key="5">
    <source>
        <dbReference type="SAM" id="MobiDB-lite"/>
    </source>
</evidence>
<dbReference type="Pfam" id="PF13903">
    <property type="entry name" value="Claudin_2"/>
    <property type="match status" value="1"/>
</dbReference>
<dbReference type="WBParaSite" id="TREG1_32820.3">
    <property type="protein sequence ID" value="TREG1_32820.3"/>
    <property type="gene ID" value="TREG1_32820"/>
</dbReference>
<keyword evidence="3 6" id="KW-1133">Transmembrane helix</keyword>
<proteinExistence type="predicted"/>
<dbReference type="AlphaFoldDB" id="A0AA85JIH6"/>
<organism evidence="7 8">
    <name type="scientific">Trichobilharzia regenti</name>
    <name type="common">Nasal bird schistosome</name>
    <dbReference type="NCBI Taxonomy" id="157069"/>
    <lineage>
        <taxon>Eukaryota</taxon>
        <taxon>Metazoa</taxon>
        <taxon>Spiralia</taxon>
        <taxon>Lophotrochozoa</taxon>
        <taxon>Platyhelminthes</taxon>
        <taxon>Trematoda</taxon>
        <taxon>Digenea</taxon>
        <taxon>Strigeidida</taxon>
        <taxon>Schistosomatoidea</taxon>
        <taxon>Schistosomatidae</taxon>
        <taxon>Trichobilharzia</taxon>
    </lineage>
</organism>
<feature type="transmembrane region" description="Helical" evidence="6">
    <location>
        <begin position="174"/>
        <end position="196"/>
    </location>
</feature>
<dbReference type="PANTHER" id="PTHR21284:SF12">
    <property type="entry name" value="EG:80H7.2 PROTEIN"/>
    <property type="match status" value="1"/>
</dbReference>
<reference evidence="8" key="2">
    <citation type="submission" date="2023-11" db="UniProtKB">
        <authorList>
            <consortium name="WormBaseParasite"/>
        </authorList>
    </citation>
    <scope>IDENTIFICATION</scope>
</reference>
<reference evidence="7" key="1">
    <citation type="submission" date="2022-06" db="EMBL/GenBank/DDBJ databases">
        <authorList>
            <person name="Berger JAMES D."/>
            <person name="Berger JAMES D."/>
        </authorList>
    </citation>
    <scope>NUCLEOTIDE SEQUENCE [LARGE SCALE GENOMIC DNA]</scope>
</reference>
<evidence type="ECO:0000256" key="3">
    <source>
        <dbReference type="ARBA" id="ARBA00022989"/>
    </source>
</evidence>
<keyword evidence="7" id="KW-1185">Reference proteome</keyword>
<evidence type="ECO:0000256" key="2">
    <source>
        <dbReference type="ARBA" id="ARBA00022692"/>
    </source>
</evidence>
<keyword evidence="2 6" id="KW-0812">Transmembrane</keyword>
<keyword evidence="4 6" id="KW-0472">Membrane</keyword>
<evidence type="ECO:0000313" key="8">
    <source>
        <dbReference type="WBParaSite" id="TREG1_32820.3"/>
    </source>
</evidence>
<dbReference type="Gene3D" id="1.20.140.150">
    <property type="match status" value="1"/>
</dbReference>
<evidence type="ECO:0000256" key="1">
    <source>
        <dbReference type="ARBA" id="ARBA00004141"/>
    </source>
</evidence>